<evidence type="ECO:0000313" key="2">
    <source>
        <dbReference type="EMBL" id="CAA9254524.1"/>
    </source>
</evidence>
<protein>
    <submittedName>
        <fullName evidence="2">Uncharacterized protein</fullName>
    </submittedName>
</protein>
<reference evidence="2" key="1">
    <citation type="submission" date="2020-02" db="EMBL/GenBank/DDBJ databases">
        <authorList>
            <person name="Meier V. D."/>
        </authorList>
    </citation>
    <scope>NUCLEOTIDE SEQUENCE</scope>
    <source>
        <strain evidence="2">AVDCRST_MAG27</strain>
    </source>
</reference>
<accession>A0A6J4IM79</accession>
<evidence type="ECO:0000256" key="1">
    <source>
        <dbReference type="SAM" id="MobiDB-lite"/>
    </source>
</evidence>
<gene>
    <name evidence="2" type="ORF">AVDCRST_MAG27-2738</name>
</gene>
<feature type="compositionally biased region" description="Basic and acidic residues" evidence="1">
    <location>
        <begin position="45"/>
        <end position="56"/>
    </location>
</feature>
<feature type="compositionally biased region" description="Low complexity" evidence="1">
    <location>
        <begin position="125"/>
        <end position="135"/>
    </location>
</feature>
<proteinExistence type="predicted"/>
<feature type="non-terminal residue" evidence="2">
    <location>
        <position position="1"/>
    </location>
</feature>
<dbReference type="AlphaFoldDB" id="A0A6J4IM79"/>
<name>A0A6J4IM79_9PROT</name>
<sequence length="135" mass="15346">DGPKPHAPLPLRPHPPSRPRAGGHDALLHLALRRHRQAGGAARPLDPRPRRPDPPHRPAQCGPPARARPGLSLLRPRAYRPRRRRHGCRHRMASRRRRRHPRRPAHRWRPLPRVHPRAGGRDGRAAGAPRARSVL</sequence>
<feature type="compositionally biased region" description="Pro residues" evidence="1">
    <location>
        <begin position="1"/>
        <end position="18"/>
    </location>
</feature>
<dbReference type="EMBL" id="CADCTD010000093">
    <property type="protein sequence ID" value="CAA9254524.1"/>
    <property type="molecule type" value="Genomic_DNA"/>
</dbReference>
<feature type="compositionally biased region" description="Basic residues" evidence="1">
    <location>
        <begin position="77"/>
        <end position="118"/>
    </location>
</feature>
<organism evidence="2">
    <name type="scientific">uncultured Craurococcus sp</name>
    <dbReference type="NCBI Taxonomy" id="1135998"/>
    <lineage>
        <taxon>Bacteria</taxon>
        <taxon>Pseudomonadati</taxon>
        <taxon>Pseudomonadota</taxon>
        <taxon>Alphaproteobacteria</taxon>
        <taxon>Acetobacterales</taxon>
        <taxon>Acetobacteraceae</taxon>
        <taxon>Craurococcus</taxon>
        <taxon>environmental samples</taxon>
    </lineage>
</organism>
<feature type="region of interest" description="Disordered" evidence="1">
    <location>
        <begin position="1"/>
        <end position="135"/>
    </location>
</feature>
<feature type="non-terminal residue" evidence="2">
    <location>
        <position position="135"/>
    </location>
</feature>